<evidence type="ECO:0000313" key="2">
    <source>
        <dbReference type="Proteomes" id="UP000288805"/>
    </source>
</evidence>
<name>A0A438FK90_VITVI</name>
<comment type="caution">
    <text evidence="1">The sequence shown here is derived from an EMBL/GenBank/DDBJ whole genome shotgun (WGS) entry which is preliminary data.</text>
</comment>
<dbReference type="EMBL" id="QGNW01000873">
    <property type="protein sequence ID" value="RVW59930.1"/>
    <property type="molecule type" value="Genomic_DNA"/>
</dbReference>
<gene>
    <name evidence="1" type="ORF">CK203_086957</name>
</gene>
<sequence>MSLSCCWLLKEMETSLSGMSFERLEAMEVARLEEPFSKQEVLEAPKGFYGDKAPGPDGNRRLKGLQPISLVGGLYKWLAKVLANRLKLVVGKVVSKAQNVFVKERQILDVVLVANEVIDSILKSNEGAVMCKLEIEKGFKEGDSLSPYLFVMAMEALSCLLRSAVNGGFLLAWKARSRGGLRINLDISELILVGGVENVEALAANLGMEWRRECGKKLARWKSQYISKGGRITLIQSIWRDAWVKDVWCSNEGEGSWSPTSPNRLMIGRWMSNVGKGSYLGSTSKKRMTFSEQMLPLSKARRINRSHSSPLHQTKDSLGVALLSFWGAVGAASHSLQKVSDILMKYVMIAFSEGRGVSKVESVGLQWNLRCSKSPLKRSEVWKLGVEESQARGKGLVRGWFLLALKLRALGISTPALSKGDLGDRDLLSRKEQLSRCLLQWARILVRAFGKNRPSSLQVVQGPPSIKMRGGRSGMKVGVMHALVGQASCVAELDSTVNGLRPRTAGGPRQQLIRPLGPTFNKAFMSILGRPSSSRALSEPAGGVVGLEMELLAIEDVVAEESLPGRLKFTDKALLEEASRYPAIPKISSFSLGLRGSSSSSPLWGLERSFSGVEGGFQWSRRGDGPDSAAWGQDEGWSSSCLAKFSRCLGMPTEGFKEEILYLLRRMKGRIDQKSLGVGRHLDWRAVNSKGATGGIVVFWDNRMVELVDLEEGVFSISAQLKNCVDGLVWVFTGVYGPVFSRDRKEFLEELGSIKGLWNDPWCVGGDFNLICKVFECYLPGFSPKKGGAEDLKDFIPISLVGSLYKLLVKVLANRIKKAVDSRLKSNQGGVLCKLDIEKAYDHVSWKFLLAVLKKMGFGERWIKWIEWCISTKSELIPVGRVHNIEDLALELGCKVGGLPSCYLGLPLGGPFKSKVAWDGVEEWFRKRLAMWKRQYISKGGRLTLIRSTLSSMPIYFMSPFYLPRKVRLRLEKIQRDFLWGGGALVQRPHLVSGIGALPLKERFCRSKSSTTNMVKRRGDGALGPLAYRVGCGRRERFWKDKWCRDEPLCESFPSLFAISLAKDAWVSDVWSPNDVGDGWTPLFSRAFNDWEIEMVERFMLKIQAFRVQREDEDKMVWTASKSGAFSVKSLYSILEPGGSPLFPCGSIWRANVPPKVAFFAWEAS</sequence>
<dbReference type="InterPro" id="IPR036691">
    <property type="entry name" value="Endo/exonu/phosph_ase_sf"/>
</dbReference>
<reference evidence="1 2" key="1">
    <citation type="journal article" date="2018" name="PLoS Genet.">
        <title>Population sequencing reveals clonal diversity and ancestral inbreeding in the grapevine cultivar Chardonnay.</title>
        <authorList>
            <person name="Roach M.J."/>
            <person name="Johnson D.L."/>
            <person name="Bohlmann J."/>
            <person name="van Vuuren H.J."/>
            <person name="Jones S.J."/>
            <person name="Pretorius I.S."/>
            <person name="Schmidt S.A."/>
            <person name="Borneman A.R."/>
        </authorList>
    </citation>
    <scope>NUCLEOTIDE SEQUENCE [LARGE SCALE GENOMIC DNA]</scope>
    <source>
        <strain evidence="2">cv. Chardonnay</strain>
        <tissue evidence="1">Leaf</tissue>
    </source>
</reference>
<dbReference type="Gene3D" id="3.60.10.10">
    <property type="entry name" value="Endonuclease/exonuclease/phosphatase"/>
    <property type="match status" value="1"/>
</dbReference>
<proteinExistence type="predicted"/>
<protein>
    <submittedName>
        <fullName evidence="1">Uncharacterized protein</fullName>
    </submittedName>
</protein>
<dbReference type="Proteomes" id="UP000288805">
    <property type="component" value="Unassembled WGS sequence"/>
</dbReference>
<dbReference type="PANTHER" id="PTHR33116:SF78">
    <property type="entry name" value="OS12G0587133 PROTEIN"/>
    <property type="match status" value="1"/>
</dbReference>
<accession>A0A438FK90</accession>
<evidence type="ECO:0000313" key="1">
    <source>
        <dbReference type="EMBL" id="RVW59930.1"/>
    </source>
</evidence>
<dbReference type="AlphaFoldDB" id="A0A438FK90"/>
<dbReference type="PANTHER" id="PTHR33116">
    <property type="entry name" value="REVERSE TRANSCRIPTASE ZINC-BINDING DOMAIN-CONTAINING PROTEIN-RELATED-RELATED"/>
    <property type="match status" value="1"/>
</dbReference>
<dbReference type="SUPFAM" id="SSF56219">
    <property type="entry name" value="DNase I-like"/>
    <property type="match status" value="1"/>
</dbReference>
<organism evidence="1 2">
    <name type="scientific">Vitis vinifera</name>
    <name type="common">Grape</name>
    <dbReference type="NCBI Taxonomy" id="29760"/>
    <lineage>
        <taxon>Eukaryota</taxon>
        <taxon>Viridiplantae</taxon>
        <taxon>Streptophyta</taxon>
        <taxon>Embryophyta</taxon>
        <taxon>Tracheophyta</taxon>
        <taxon>Spermatophyta</taxon>
        <taxon>Magnoliopsida</taxon>
        <taxon>eudicotyledons</taxon>
        <taxon>Gunneridae</taxon>
        <taxon>Pentapetalae</taxon>
        <taxon>rosids</taxon>
        <taxon>Vitales</taxon>
        <taxon>Vitaceae</taxon>
        <taxon>Viteae</taxon>
        <taxon>Vitis</taxon>
    </lineage>
</organism>